<dbReference type="AlphaFoldDB" id="A0A9N8HTX8"/>
<feature type="region of interest" description="Disordered" evidence="2">
    <location>
        <begin position="210"/>
        <end position="255"/>
    </location>
</feature>
<gene>
    <name evidence="3" type="ORF">SEMRO_1958_G307880.1</name>
</gene>
<comment type="caution">
    <text evidence="3">The sequence shown here is derived from an EMBL/GenBank/DDBJ whole genome shotgun (WGS) entry which is preliminary data.</text>
</comment>
<evidence type="ECO:0000256" key="1">
    <source>
        <dbReference type="SAM" id="Coils"/>
    </source>
</evidence>
<proteinExistence type="predicted"/>
<feature type="compositionally biased region" description="Basic and acidic residues" evidence="2">
    <location>
        <begin position="385"/>
        <end position="438"/>
    </location>
</feature>
<dbReference type="EMBL" id="CAICTM010001956">
    <property type="protein sequence ID" value="CAB9527213.1"/>
    <property type="molecule type" value="Genomic_DNA"/>
</dbReference>
<accession>A0A9N8HTX8</accession>
<reference evidence="3" key="1">
    <citation type="submission" date="2020-06" db="EMBL/GenBank/DDBJ databases">
        <authorList>
            <consortium name="Plant Systems Biology data submission"/>
        </authorList>
    </citation>
    <scope>NUCLEOTIDE SEQUENCE</scope>
    <source>
        <strain evidence="3">D6</strain>
    </source>
</reference>
<feature type="region of interest" description="Disordered" evidence="2">
    <location>
        <begin position="385"/>
        <end position="465"/>
    </location>
</feature>
<evidence type="ECO:0000313" key="4">
    <source>
        <dbReference type="Proteomes" id="UP001153069"/>
    </source>
</evidence>
<feature type="region of interest" description="Disordered" evidence="2">
    <location>
        <begin position="106"/>
        <end position="175"/>
    </location>
</feature>
<feature type="region of interest" description="Disordered" evidence="2">
    <location>
        <begin position="48"/>
        <end position="70"/>
    </location>
</feature>
<feature type="compositionally biased region" description="Basic and acidic residues" evidence="2">
    <location>
        <begin position="48"/>
        <end position="68"/>
    </location>
</feature>
<keyword evidence="4" id="KW-1185">Reference proteome</keyword>
<organism evidence="3 4">
    <name type="scientific">Seminavis robusta</name>
    <dbReference type="NCBI Taxonomy" id="568900"/>
    <lineage>
        <taxon>Eukaryota</taxon>
        <taxon>Sar</taxon>
        <taxon>Stramenopiles</taxon>
        <taxon>Ochrophyta</taxon>
        <taxon>Bacillariophyta</taxon>
        <taxon>Bacillariophyceae</taxon>
        <taxon>Bacillariophycidae</taxon>
        <taxon>Naviculales</taxon>
        <taxon>Naviculaceae</taxon>
        <taxon>Seminavis</taxon>
    </lineage>
</organism>
<feature type="compositionally biased region" description="Polar residues" evidence="2">
    <location>
        <begin position="446"/>
        <end position="455"/>
    </location>
</feature>
<evidence type="ECO:0000256" key="2">
    <source>
        <dbReference type="SAM" id="MobiDB-lite"/>
    </source>
</evidence>
<protein>
    <submittedName>
        <fullName evidence="3">Uncharacterized protein</fullName>
    </submittedName>
</protein>
<dbReference type="Proteomes" id="UP001153069">
    <property type="component" value="Unassembled WGS sequence"/>
</dbReference>
<evidence type="ECO:0000313" key="3">
    <source>
        <dbReference type="EMBL" id="CAB9527213.1"/>
    </source>
</evidence>
<feature type="coiled-coil region" evidence="1">
    <location>
        <begin position="294"/>
        <end position="370"/>
    </location>
</feature>
<feature type="compositionally biased region" description="Basic and acidic residues" evidence="2">
    <location>
        <begin position="109"/>
        <end position="124"/>
    </location>
</feature>
<sequence length="465" mass="52532">MKIDDRKQLILSANQPTNLPQTLIRERSKRSMGGRSSSVVIVSITESDTKTADLKEKDNKSGLEEKSLHVSNYQPRQKVTEEMAVAAAFHATAKQQQVVAFTSNTMDCSSRRDDNGRTSMKDPSDMGSSLRRSVSFARDTKLDGSERQQQPQGLDDEGSSHDCLGSSHNSMGNGSGRVAMMKAKLRESFSRSSSAFNLMDESWGGALEELDMSSSSEESDDDDDDDPLITQPKGRRRQYDDGLDKSAVSLGGSSRRRNTGRGSIFVIADEKFGMTKVVQSRLEKAAKKIQRFLRRSLLKDNKQLKRENKQLAIRDPQQEAETARLEKEVARLEKDAGDWTRISGHYTEGIQQAEVKITDLTEKRKIKRDERKKTEKVIAKILKMLEDHPTLAKENPKLIEKVRKLQQRRREKDEETQSKDSSGRARANQRKERTDRTQISRRRTSQEATQGTTQIEKAKRRSAGP</sequence>
<feature type="compositionally biased region" description="Acidic residues" evidence="2">
    <location>
        <begin position="217"/>
        <end position="227"/>
    </location>
</feature>
<name>A0A9N8HTX8_9STRA</name>
<keyword evidence="1" id="KW-0175">Coiled coil</keyword>